<evidence type="ECO:0000313" key="2">
    <source>
        <dbReference type="Proteomes" id="UP001187192"/>
    </source>
</evidence>
<evidence type="ECO:0000313" key="1">
    <source>
        <dbReference type="EMBL" id="GMN36936.1"/>
    </source>
</evidence>
<gene>
    <name evidence="1" type="ORF">TIFTF001_042539</name>
</gene>
<name>A0AA88AB00_FICCA</name>
<dbReference type="AlphaFoldDB" id="A0AA88AB00"/>
<dbReference type="Proteomes" id="UP001187192">
    <property type="component" value="Unassembled WGS sequence"/>
</dbReference>
<reference evidence="1" key="1">
    <citation type="submission" date="2023-07" db="EMBL/GenBank/DDBJ databases">
        <title>draft genome sequence of fig (Ficus carica).</title>
        <authorList>
            <person name="Takahashi T."/>
            <person name="Nishimura K."/>
        </authorList>
    </citation>
    <scope>NUCLEOTIDE SEQUENCE</scope>
</reference>
<keyword evidence="2" id="KW-1185">Reference proteome</keyword>
<organism evidence="1 2">
    <name type="scientific">Ficus carica</name>
    <name type="common">Common fig</name>
    <dbReference type="NCBI Taxonomy" id="3494"/>
    <lineage>
        <taxon>Eukaryota</taxon>
        <taxon>Viridiplantae</taxon>
        <taxon>Streptophyta</taxon>
        <taxon>Embryophyta</taxon>
        <taxon>Tracheophyta</taxon>
        <taxon>Spermatophyta</taxon>
        <taxon>Magnoliopsida</taxon>
        <taxon>eudicotyledons</taxon>
        <taxon>Gunneridae</taxon>
        <taxon>Pentapetalae</taxon>
        <taxon>rosids</taxon>
        <taxon>fabids</taxon>
        <taxon>Rosales</taxon>
        <taxon>Moraceae</taxon>
        <taxon>Ficeae</taxon>
        <taxon>Ficus</taxon>
    </lineage>
</organism>
<proteinExistence type="predicted"/>
<protein>
    <submittedName>
        <fullName evidence="1">Uncharacterized protein</fullName>
    </submittedName>
</protein>
<dbReference type="EMBL" id="BTGU01002355">
    <property type="protein sequence ID" value="GMN36936.1"/>
    <property type="molecule type" value="Genomic_DNA"/>
</dbReference>
<comment type="caution">
    <text evidence="1">The sequence shown here is derived from an EMBL/GenBank/DDBJ whole genome shotgun (WGS) entry which is preliminary data.</text>
</comment>
<sequence>MSLQDRILNGFEWNRDPMPNKKHEPWYARTPQLAMDGLIDKSMNATDFSDKFKKFV</sequence>
<accession>A0AA88AB00</accession>